<organism evidence="1">
    <name type="scientific">marine sediment metagenome</name>
    <dbReference type="NCBI Taxonomy" id="412755"/>
    <lineage>
        <taxon>unclassified sequences</taxon>
        <taxon>metagenomes</taxon>
        <taxon>ecological metagenomes</taxon>
    </lineage>
</organism>
<sequence length="129" mass="13641">MCCRIVNDCDNDTILDPDDPDDDGDEFNDDIEAYLPTDSCDACPDWPGTQLPTPLCPGPTCDGDDAWPLDNNVDKSVTVVGDVLNYAGNIGVPVGGDPILQRLDLNADGSITIVGDLLMYAGMTGESCT</sequence>
<proteinExistence type="predicted"/>
<evidence type="ECO:0000313" key="1">
    <source>
        <dbReference type="EMBL" id="GAF73400.1"/>
    </source>
</evidence>
<dbReference type="AlphaFoldDB" id="X0TBF0"/>
<accession>X0TBF0</accession>
<reference evidence="1" key="1">
    <citation type="journal article" date="2014" name="Front. Microbiol.">
        <title>High frequency of phylogenetically diverse reductive dehalogenase-homologous genes in deep subseafloor sedimentary metagenomes.</title>
        <authorList>
            <person name="Kawai M."/>
            <person name="Futagami T."/>
            <person name="Toyoda A."/>
            <person name="Takaki Y."/>
            <person name="Nishi S."/>
            <person name="Hori S."/>
            <person name="Arai W."/>
            <person name="Tsubouchi T."/>
            <person name="Morono Y."/>
            <person name="Uchiyama I."/>
            <person name="Ito T."/>
            <person name="Fujiyama A."/>
            <person name="Inagaki F."/>
            <person name="Takami H."/>
        </authorList>
    </citation>
    <scope>NUCLEOTIDE SEQUENCE</scope>
    <source>
        <strain evidence="1">Expedition CK06-06</strain>
    </source>
</reference>
<protein>
    <submittedName>
        <fullName evidence="1">Uncharacterized protein</fullName>
    </submittedName>
</protein>
<name>X0TBF0_9ZZZZ</name>
<comment type="caution">
    <text evidence="1">The sequence shown here is derived from an EMBL/GenBank/DDBJ whole genome shotgun (WGS) entry which is preliminary data.</text>
</comment>
<gene>
    <name evidence="1" type="ORF">S01H1_08041</name>
</gene>
<dbReference type="EMBL" id="BARS01004125">
    <property type="protein sequence ID" value="GAF73400.1"/>
    <property type="molecule type" value="Genomic_DNA"/>
</dbReference>